<evidence type="ECO:0000313" key="2">
    <source>
        <dbReference type="Proteomes" id="UP001219862"/>
    </source>
</evidence>
<sequence length="451" mass="50596">MGRTIKPLWAEGVFLGPEHLQQLDLYHEANVREAARMGSGFPWGVHAFEIDHDALNLGQLNALRLKLTFPDGETVDSAGSDRLPRTRNLNEIVPSSKKEVTVFAALPQFDPRSGNYRMDGDDGARPRRYYREFEDVSDMTNGNGGTQMAVARRNVSLMVEGETLEDFQTCPVARLRRDSSGIFRLARDFVAPAVSLGSSDMLVNILKRLHDMLLAKSHALSDQRRERSNQLVEFGAADVSLFWLLHTVNTAWPKVRHLLENPQLHPEQVYLCLVEIAAALMTFAPEAKLADLPSYHHIEPTAHFAELDRLVRHLLETVIPSRYHPLLLEQVRPSLYYGRLDNEDMIDKVDFYLSVHAAMASAELVAAVTRVIKIGSPDDVGKLITSATPGVVLQHMPRVPSSIPVKMDKHYFGIVADNSFYQRMIQSRTIAVYVPQALPDASIELMAVMKK</sequence>
<accession>A0ABT5KTD4</accession>
<protein>
    <submittedName>
        <fullName evidence="1">Type VI secretion system baseplate subunit TssK</fullName>
    </submittedName>
</protein>
<evidence type="ECO:0000313" key="1">
    <source>
        <dbReference type="EMBL" id="MDC8786102.1"/>
    </source>
</evidence>
<dbReference type="PANTHER" id="PTHR35566">
    <property type="entry name" value="BLR3599 PROTEIN"/>
    <property type="match status" value="1"/>
</dbReference>
<comment type="caution">
    <text evidence="1">The sequence shown here is derived from an EMBL/GenBank/DDBJ whole genome shotgun (WGS) entry which is preliminary data.</text>
</comment>
<name>A0ABT5KTD4_9BURK</name>
<dbReference type="RefSeq" id="WP_273597217.1">
    <property type="nucleotide sequence ID" value="NZ_JAQQXS010000011.1"/>
</dbReference>
<dbReference type="PANTHER" id="PTHR35566:SF1">
    <property type="entry name" value="TYPE VI SECRETION SYSTEM BASEPLATE COMPONENT TSSK1"/>
    <property type="match status" value="1"/>
</dbReference>
<gene>
    <name evidence="1" type="primary">tssK</name>
    <name evidence="1" type="ORF">PRZ01_12960</name>
</gene>
<dbReference type="NCBIfam" id="TIGR03353">
    <property type="entry name" value="VI_chp_4"/>
    <property type="match status" value="1"/>
</dbReference>
<keyword evidence="2" id="KW-1185">Reference proteome</keyword>
<proteinExistence type="predicted"/>
<organism evidence="1 2">
    <name type="scientific">Roseateles koreensis</name>
    <dbReference type="NCBI Taxonomy" id="2987526"/>
    <lineage>
        <taxon>Bacteria</taxon>
        <taxon>Pseudomonadati</taxon>
        <taxon>Pseudomonadota</taxon>
        <taxon>Betaproteobacteria</taxon>
        <taxon>Burkholderiales</taxon>
        <taxon>Sphaerotilaceae</taxon>
        <taxon>Roseateles</taxon>
    </lineage>
</organism>
<reference evidence="1 2" key="1">
    <citation type="submission" date="2022-10" db="EMBL/GenBank/DDBJ databases">
        <title>paucibacter sp. hw8 Genome sequencing.</title>
        <authorList>
            <person name="Park S."/>
        </authorList>
    </citation>
    <scope>NUCLEOTIDE SEQUENCE [LARGE SCALE GENOMIC DNA]</scope>
    <source>
        <strain evidence="2">hw8</strain>
    </source>
</reference>
<dbReference type="Proteomes" id="UP001219862">
    <property type="component" value="Unassembled WGS sequence"/>
</dbReference>
<dbReference type="EMBL" id="JAQQXS010000011">
    <property type="protein sequence ID" value="MDC8786102.1"/>
    <property type="molecule type" value="Genomic_DNA"/>
</dbReference>
<dbReference type="Pfam" id="PF05936">
    <property type="entry name" value="T6SS_VasE"/>
    <property type="match status" value="1"/>
</dbReference>
<dbReference type="InterPro" id="IPR010263">
    <property type="entry name" value="T6SS_TssK"/>
</dbReference>